<dbReference type="GO" id="GO:0071805">
    <property type="term" value="P:potassium ion transmembrane transport"/>
    <property type="evidence" value="ECO:0000318"/>
    <property type="project" value="GO_Central"/>
</dbReference>
<dbReference type="InterPro" id="IPR000210">
    <property type="entry name" value="BTB/POZ_dom"/>
</dbReference>
<dbReference type="InterPro" id="IPR028325">
    <property type="entry name" value="VG_K_chnl"/>
</dbReference>
<evidence type="ECO:0000256" key="1">
    <source>
        <dbReference type="ARBA" id="ARBA00004141"/>
    </source>
</evidence>
<evidence type="ECO:0000313" key="15">
    <source>
        <dbReference type="Proteomes" id="UP000001593"/>
    </source>
</evidence>
<dbReference type="Pfam" id="PF02214">
    <property type="entry name" value="BTB_2"/>
    <property type="match status" value="1"/>
</dbReference>
<dbReference type="FunFam" id="1.10.287.70:FF:000264">
    <property type="entry name" value="Potassium channel"/>
    <property type="match status" value="1"/>
</dbReference>
<keyword evidence="15" id="KW-1185">Reference proteome</keyword>
<evidence type="ECO:0000256" key="5">
    <source>
        <dbReference type="ARBA" id="ARBA00022826"/>
    </source>
</evidence>
<keyword evidence="11" id="KW-0407">Ion channel</keyword>
<evidence type="ECO:0000256" key="3">
    <source>
        <dbReference type="ARBA" id="ARBA00022538"/>
    </source>
</evidence>
<keyword evidence="6" id="KW-0851">Voltage-gated channel</keyword>
<sequence>MAAAIQATDKGEERIVVINVGGKRFETYEHTLNKYPNTLLGSQERRQSYYDPIKKEFFFERHRSSFTAILYYYQSGGILEKPLNVPEHIFLEEIEFFQLTDVMQMQNEEEEKEIEQLKEEEGKIELPHNKVMKLIWVTFEDPNSSYFAKGLAIFALFVILLSIAVFCVETLPSLDDSMPTTSISPNGSTITHPAKNFNTNIFFILNAVCTAWFTFEYVLRFLVSPNKIEFLKSTLNILDLLSILPFYITVILARTGDFGVLRVMRVIRVARVFKLTRHSRGLYILGKTLHASMNELLMLFLFLLMGVILFASAAYYAEFQENPKMFRSIPHGFWWAVVTMTTVGYGDLYPITFAGKIVGTMCALSGVLAIALPVPVIVSNFEYYYKEEMLRKEREAAKKKKLEDAEAIENSVSFKSLNQLMPKSPFLERKEDNRVCVETKKLMKALLANACISIKSKNGRWAIIVCFKSLVSNCLIAQ</sequence>
<feature type="transmembrane region" description="Helical" evidence="12">
    <location>
        <begin position="329"/>
        <end position="351"/>
    </location>
</feature>
<organism evidence="14 15">
    <name type="scientific">Nematostella vectensis</name>
    <name type="common">Starlet sea anemone</name>
    <dbReference type="NCBI Taxonomy" id="45351"/>
    <lineage>
        <taxon>Eukaryota</taxon>
        <taxon>Metazoa</taxon>
        <taxon>Cnidaria</taxon>
        <taxon>Anthozoa</taxon>
        <taxon>Hexacorallia</taxon>
        <taxon>Actiniaria</taxon>
        <taxon>Edwardsiidae</taxon>
        <taxon>Nematostella</taxon>
    </lineage>
</organism>
<keyword evidence="9" id="KW-0406">Ion transport</keyword>
<dbReference type="SUPFAM" id="SSF81324">
    <property type="entry name" value="Voltage-gated potassium channels"/>
    <property type="match status" value="1"/>
</dbReference>
<evidence type="ECO:0000256" key="2">
    <source>
        <dbReference type="ARBA" id="ARBA00022448"/>
    </source>
</evidence>
<evidence type="ECO:0000256" key="11">
    <source>
        <dbReference type="ARBA" id="ARBA00023303"/>
    </source>
</evidence>
<dbReference type="STRING" id="45351.A7S4S6"/>
<evidence type="ECO:0000256" key="8">
    <source>
        <dbReference type="ARBA" id="ARBA00022989"/>
    </source>
</evidence>
<dbReference type="GO" id="GO:0008076">
    <property type="term" value="C:voltage-gated potassium channel complex"/>
    <property type="evidence" value="ECO:0000318"/>
    <property type="project" value="GO_Central"/>
</dbReference>
<evidence type="ECO:0000259" key="13">
    <source>
        <dbReference type="SMART" id="SM00225"/>
    </source>
</evidence>
<dbReference type="PRINTS" id="PR00169">
    <property type="entry name" value="KCHANNEL"/>
</dbReference>
<keyword evidence="5" id="KW-0631">Potassium channel</keyword>
<dbReference type="InParanoid" id="A7S4S6"/>
<dbReference type="GO" id="GO:0051260">
    <property type="term" value="P:protein homooligomerization"/>
    <property type="evidence" value="ECO:0007669"/>
    <property type="project" value="InterPro"/>
</dbReference>
<dbReference type="PRINTS" id="PR01496">
    <property type="entry name" value="SHAKERCHANEL"/>
</dbReference>
<feature type="transmembrane region" description="Helical" evidence="12">
    <location>
        <begin position="151"/>
        <end position="171"/>
    </location>
</feature>
<dbReference type="SUPFAM" id="SSF54695">
    <property type="entry name" value="POZ domain"/>
    <property type="match status" value="1"/>
</dbReference>
<evidence type="ECO:0000256" key="4">
    <source>
        <dbReference type="ARBA" id="ARBA00022692"/>
    </source>
</evidence>
<dbReference type="InterPro" id="IPR003968">
    <property type="entry name" value="K_chnl_volt-dep_Kv"/>
</dbReference>
<name>A7S4S6_NEMVE</name>
<keyword evidence="7" id="KW-0630">Potassium</keyword>
<evidence type="ECO:0000256" key="10">
    <source>
        <dbReference type="ARBA" id="ARBA00023136"/>
    </source>
</evidence>
<evidence type="ECO:0000313" key="14">
    <source>
        <dbReference type="EMBL" id="EDO41337.1"/>
    </source>
</evidence>
<dbReference type="Pfam" id="PF00520">
    <property type="entry name" value="Ion_trans"/>
    <property type="match status" value="1"/>
</dbReference>
<dbReference type="PANTHER" id="PTHR11537:SF113">
    <property type="entry name" value="POTASSIUM VOLTAGE-GATED CHANNEL PROTEIN SHAKER"/>
    <property type="match status" value="1"/>
</dbReference>
<dbReference type="AlphaFoldDB" id="A7S4S6"/>
<dbReference type="EMBL" id="DS469579">
    <property type="protein sequence ID" value="EDO41337.1"/>
    <property type="molecule type" value="Genomic_DNA"/>
</dbReference>
<dbReference type="InterPro" id="IPR005821">
    <property type="entry name" value="Ion_trans_dom"/>
</dbReference>
<dbReference type="Gene3D" id="1.10.287.70">
    <property type="match status" value="1"/>
</dbReference>
<dbReference type="InterPro" id="IPR027359">
    <property type="entry name" value="Volt_channel_dom_sf"/>
</dbReference>
<keyword evidence="2" id="KW-0813">Transport</keyword>
<dbReference type="OMA" id="RTIWIMF"/>
<dbReference type="InterPro" id="IPR003131">
    <property type="entry name" value="T1-type_BTB"/>
</dbReference>
<dbReference type="InterPro" id="IPR011333">
    <property type="entry name" value="SKP1/BTB/POZ_sf"/>
</dbReference>
<keyword evidence="3" id="KW-0633">Potassium transport</keyword>
<dbReference type="FunFam" id="3.30.710.10:FF:000214">
    <property type="entry name" value="Potassium voltage-gated channel protein shk-1"/>
    <property type="match status" value="1"/>
</dbReference>
<dbReference type="GO" id="GO:0001508">
    <property type="term" value="P:action potential"/>
    <property type="evidence" value="ECO:0000318"/>
    <property type="project" value="GO_Central"/>
</dbReference>
<dbReference type="eggNOG" id="KOG1545">
    <property type="taxonomic scope" value="Eukaryota"/>
</dbReference>
<reference evidence="14 15" key="1">
    <citation type="journal article" date="2007" name="Science">
        <title>Sea anemone genome reveals ancestral eumetazoan gene repertoire and genomic organization.</title>
        <authorList>
            <person name="Putnam N.H."/>
            <person name="Srivastava M."/>
            <person name="Hellsten U."/>
            <person name="Dirks B."/>
            <person name="Chapman J."/>
            <person name="Salamov A."/>
            <person name="Terry A."/>
            <person name="Shapiro H."/>
            <person name="Lindquist E."/>
            <person name="Kapitonov V.V."/>
            <person name="Jurka J."/>
            <person name="Genikhovich G."/>
            <person name="Grigoriev I.V."/>
            <person name="Lucas S.M."/>
            <person name="Steele R.E."/>
            <person name="Finnerty J.R."/>
            <person name="Technau U."/>
            <person name="Martindale M.Q."/>
            <person name="Rokhsar D.S."/>
        </authorList>
    </citation>
    <scope>NUCLEOTIDE SEQUENCE [LARGE SCALE GENOMIC DNA]</scope>
    <source>
        <strain evidence="15">CH2 X CH6</strain>
    </source>
</reference>
<gene>
    <name evidence="14" type="ORF">NEMVEDRAFT_v1g206803</name>
</gene>
<evidence type="ECO:0000256" key="6">
    <source>
        <dbReference type="ARBA" id="ARBA00022882"/>
    </source>
</evidence>
<accession>A7S4S6</accession>
<keyword evidence="8 12" id="KW-1133">Transmembrane helix</keyword>
<feature type="transmembrane region" description="Helical" evidence="12">
    <location>
        <begin position="357"/>
        <end position="385"/>
    </location>
</feature>
<keyword evidence="4 12" id="KW-0812">Transmembrane</keyword>
<dbReference type="PANTHER" id="PTHR11537">
    <property type="entry name" value="VOLTAGE-GATED POTASSIUM CHANNEL"/>
    <property type="match status" value="1"/>
</dbReference>
<evidence type="ECO:0000256" key="9">
    <source>
        <dbReference type="ARBA" id="ARBA00023065"/>
    </source>
</evidence>
<dbReference type="Gene3D" id="1.20.120.350">
    <property type="entry name" value="Voltage-gated potassium channels. Chain C"/>
    <property type="match status" value="1"/>
</dbReference>
<dbReference type="Proteomes" id="UP000001593">
    <property type="component" value="Unassembled WGS sequence"/>
</dbReference>
<dbReference type="Gene3D" id="3.30.710.10">
    <property type="entry name" value="Potassium Channel Kv1.1, Chain A"/>
    <property type="match status" value="1"/>
</dbReference>
<dbReference type="PRINTS" id="PR01491">
    <property type="entry name" value="KVCHANNEL"/>
</dbReference>
<dbReference type="SMART" id="SM00225">
    <property type="entry name" value="BTB"/>
    <property type="match status" value="1"/>
</dbReference>
<feature type="transmembrane region" description="Helical" evidence="12">
    <location>
        <begin position="296"/>
        <end position="317"/>
    </location>
</feature>
<proteinExistence type="predicted"/>
<protein>
    <recommendedName>
        <fullName evidence="13">BTB domain-containing protein</fullName>
    </recommendedName>
</protein>
<dbReference type="GO" id="GO:0005251">
    <property type="term" value="F:delayed rectifier potassium channel activity"/>
    <property type="evidence" value="ECO:0000318"/>
    <property type="project" value="GO_Central"/>
</dbReference>
<feature type="transmembrane region" description="Helical" evidence="12">
    <location>
        <begin position="201"/>
        <end position="223"/>
    </location>
</feature>
<dbReference type="InterPro" id="IPR003972">
    <property type="entry name" value="K_chnl_volt-dep_Kv1"/>
</dbReference>
<feature type="domain" description="BTB" evidence="13">
    <location>
        <begin position="14"/>
        <end position="114"/>
    </location>
</feature>
<evidence type="ECO:0000256" key="7">
    <source>
        <dbReference type="ARBA" id="ARBA00022958"/>
    </source>
</evidence>
<dbReference type="FunFam" id="1.20.120.350:FF:000074">
    <property type="entry name" value="SHaW family of potassium channels"/>
    <property type="match status" value="1"/>
</dbReference>
<comment type="subcellular location">
    <subcellularLocation>
        <location evidence="1">Membrane</location>
        <topology evidence="1">Multi-pass membrane protein</topology>
    </subcellularLocation>
</comment>
<evidence type="ECO:0000256" key="12">
    <source>
        <dbReference type="SAM" id="Phobius"/>
    </source>
</evidence>
<dbReference type="HOGENOM" id="CLU_011722_4_1_1"/>
<keyword evidence="10 12" id="KW-0472">Membrane</keyword>
<dbReference type="PhylomeDB" id="A7S4S6"/>
<dbReference type="GO" id="GO:0016020">
    <property type="term" value="C:membrane"/>
    <property type="evidence" value="ECO:0000318"/>
    <property type="project" value="GO_Central"/>
</dbReference>
<feature type="transmembrane region" description="Helical" evidence="12">
    <location>
        <begin position="235"/>
        <end position="253"/>
    </location>
</feature>